<keyword evidence="2" id="KW-0378">Hydrolase</keyword>
<evidence type="ECO:0000313" key="5">
    <source>
        <dbReference type="EMBL" id="SZX72794.1"/>
    </source>
</evidence>
<dbReference type="SUPFAM" id="SSF53649">
    <property type="entry name" value="Alkaline phosphatase-like"/>
    <property type="match status" value="1"/>
</dbReference>
<proteinExistence type="inferred from homology"/>
<accession>A0A383W733</accession>
<gene>
    <name evidence="5" type="ORF">BQ4739_LOCUS12939</name>
</gene>
<reference evidence="5 6" key="1">
    <citation type="submission" date="2016-10" db="EMBL/GenBank/DDBJ databases">
        <authorList>
            <person name="Cai Z."/>
        </authorList>
    </citation>
    <scope>NUCLEOTIDE SEQUENCE [LARGE SCALE GENOMIC DNA]</scope>
</reference>
<dbReference type="GO" id="GO:0004065">
    <property type="term" value="F:arylsulfatase activity"/>
    <property type="evidence" value="ECO:0007669"/>
    <property type="project" value="TreeGrafter"/>
</dbReference>
<feature type="region of interest" description="Disordered" evidence="3">
    <location>
        <begin position="33"/>
        <end position="59"/>
    </location>
</feature>
<dbReference type="Gene3D" id="3.40.720.10">
    <property type="entry name" value="Alkaline Phosphatase, subunit A"/>
    <property type="match status" value="1"/>
</dbReference>
<keyword evidence="6" id="KW-1185">Reference proteome</keyword>
<sequence>MASKQLLTMKDSTKCMIFLVLICVATGGAARRSRTSRRDADRLPSSSSSGSSSSSSSYTYSTNSYTYSNNYSSSSNSRSSVQQSPCTPAPVVEPHLLGVKSAALQLGRRPNFIVIVTDDQGWDDIGLHNPAYVNTPNLDRFIRNATLFDNFYTAPQCAQTRAAVLTGRSYQRTGTMLVNGGYDFLNSQEVNAGRFMAAGGYKTAHFGK</sequence>
<dbReference type="InterPro" id="IPR000917">
    <property type="entry name" value="Sulfatase_N"/>
</dbReference>
<dbReference type="EMBL" id="FNXT01001161">
    <property type="protein sequence ID" value="SZX72794.1"/>
    <property type="molecule type" value="Genomic_DNA"/>
</dbReference>
<evidence type="ECO:0000256" key="1">
    <source>
        <dbReference type="ARBA" id="ARBA00008779"/>
    </source>
</evidence>
<dbReference type="PANTHER" id="PTHR42693">
    <property type="entry name" value="ARYLSULFATASE FAMILY MEMBER"/>
    <property type="match status" value="1"/>
</dbReference>
<dbReference type="PANTHER" id="PTHR42693:SF53">
    <property type="entry name" value="ENDO-4-O-SULFATASE"/>
    <property type="match status" value="1"/>
</dbReference>
<dbReference type="STRING" id="3088.A0A383W733"/>
<dbReference type="InterPro" id="IPR017850">
    <property type="entry name" value="Alkaline_phosphatase_core_sf"/>
</dbReference>
<evidence type="ECO:0000313" key="6">
    <source>
        <dbReference type="Proteomes" id="UP000256970"/>
    </source>
</evidence>
<feature type="domain" description="Sulfatase N-terminal" evidence="4">
    <location>
        <begin position="110"/>
        <end position="208"/>
    </location>
</feature>
<evidence type="ECO:0000256" key="3">
    <source>
        <dbReference type="SAM" id="MobiDB-lite"/>
    </source>
</evidence>
<feature type="compositionally biased region" description="Low complexity" evidence="3">
    <location>
        <begin position="45"/>
        <end position="59"/>
    </location>
</feature>
<dbReference type="Proteomes" id="UP000256970">
    <property type="component" value="Unassembled WGS sequence"/>
</dbReference>
<organism evidence="5 6">
    <name type="scientific">Tetradesmus obliquus</name>
    <name type="common">Green alga</name>
    <name type="synonym">Acutodesmus obliquus</name>
    <dbReference type="NCBI Taxonomy" id="3088"/>
    <lineage>
        <taxon>Eukaryota</taxon>
        <taxon>Viridiplantae</taxon>
        <taxon>Chlorophyta</taxon>
        <taxon>core chlorophytes</taxon>
        <taxon>Chlorophyceae</taxon>
        <taxon>CS clade</taxon>
        <taxon>Sphaeropleales</taxon>
        <taxon>Scenedesmaceae</taxon>
        <taxon>Tetradesmus</taxon>
    </lineage>
</organism>
<evidence type="ECO:0000259" key="4">
    <source>
        <dbReference type="Pfam" id="PF00884"/>
    </source>
</evidence>
<feature type="non-terminal residue" evidence="5">
    <location>
        <position position="208"/>
    </location>
</feature>
<protein>
    <recommendedName>
        <fullName evidence="4">Sulfatase N-terminal domain-containing protein</fullName>
    </recommendedName>
</protein>
<dbReference type="AlphaFoldDB" id="A0A383W733"/>
<evidence type="ECO:0000256" key="2">
    <source>
        <dbReference type="ARBA" id="ARBA00022801"/>
    </source>
</evidence>
<comment type="similarity">
    <text evidence="1">Belongs to the sulfatase family.</text>
</comment>
<dbReference type="Pfam" id="PF00884">
    <property type="entry name" value="Sulfatase"/>
    <property type="match status" value="1"/>
</dbReference>
<dbReference type="InterPro" id="IPR050738">
    <property type="entry name" value="Sulfatase"/>
</dbReference>
<name>A0A383W733_TETOB</name>